<keyword evidence="3" id="KW-1185">Reference proteome</keyword>
<gene>
    <name evidence="2" type="ORF">L3V74_13825</name>
</gene>
<reference evidence="2 3" key="1">
    <citation type="journal article" date="2022" name="Curr. Microbiol.">
        <title>Xanthomonas indica sp. nov., a Novel Member of Non-Pathogenic Xanthomonas Community from Healthy Rice Seeds.</title>
        <authorList>
            <person name="Rana R."/>
            <person name="Madhavan V.N."/>
            <person name="Saroha T."/>
            <person name="Bansal K."/>
            <person name="Kaur A."/>
            <person name="Sonti R.V."/>
            <person name="Patel H.K."/>
            <person name="Patil P.B."/>
        </authorList>
    </citation>
    <scope>NUCLEOTIDE SEQUENCE [LARGE SCALE GENOMIC DNA]</scope>
    <source>
        <strain evidence="2 3">PPL560</strain>
    </source>
</reference>
<organism evidence="2 3">
    <name type="scientific">Xanthomonas indica</name>
    <dbReference type="NCBI Taxonomy" id="2912242"/>
    <lineage>
        <taxon>Bacteria</taxon>
        <taxon>Pseudomonadati</taxon>
        <taxon>Pseudomonadota</taxon>
        <taxon>Gammaproteobacteria</taxon>
        <taxon>Lysobacterales</taxon>
        <taxon>Lysobacteraceae</taxon>
        <taxon>Xanthomonas</taxon>
    </lineage>
</organism>
<evidence type="ECO:0000256" key="1">
    <source>
        <dbReference type="SAM" id="Phobius"/>
    </source>
</evidence>
<keyword evidence="1" id="KW-0472">Membrane</keyword>
<sequence length="117" mass="11000">MAAAIAEAGLLALGAAILDLGGAAARADAGALVAVAVGAGVAVFGALAARVPPAVVLRAAALGLAADVACALTGALPGVGLEEVTDAFGADPLLRPRGCLLAIALLHAWGNAWGTAA</sequence>
<proteinExistence type="predicted"/>
<keyword evidence="1" id="KW-0812">Transmembrane</keyword>
<protein>
    <recommendedName>
        <fullName evidence="4">CPBP family intramembrane metalloprotease</fullName>
    </recommendedName>
</protein>
<evidence type="ECO:0000313" key="2">
    <source>
        <dbReference type="EMBL" id="MCI2262615.1"/>
    </source>
</evidence>
<feature type="transmembrane region" description="Helical" evidence="1">
    <location>
        <begin position="33"/>
        <end position="51"/>
    </location>
</feature>
<comment type="caution">
    <text evidence="2">The sequence shown here is derived from an EMBL/GenBank/DDBJ whole genome shotgun (WGS) entry which is preliminary data.</text>
</comment>
<dbReference type="EMBL" id="JAKJPQ010000011">
    <property type="protein sequence ID" value="MCI2262615.1"/>
    <property type="molecule type" value="Genomic_DNA"/>
</dbReference>
<name>A0ABS9WS76_9XANT</name>
<accession>A0ABS9WS76</accession>
<evidence type="ECO:0008006" key="4">
    <source>
        <dbReference type="Google" id="ProtNLM"/>
    </source>
</evidence>
<dbReference type="Proteomes" id="UP001430647">
    <property type="component" value="Unassembled WGS sequence"/>
</dbReference>
<evidence type="ECO:0000313" key="3">
    <source>
        <dbReference type="Proteomes" id="UP001430647"/>
    </source>
</evidence>
<keyword evidence="1" id="KW-1133">Transmembrane helix</keyword>